<organism evidence="1 2">
    <name type="scientific">Lentinus brumalis</name>
    <dbReference type="NCBI Taxonomy" id="2498619"/>
    <lineage>
        <taxon>Eukaryota</taxon>
        <taxon>Fungi</taxon>
        <taxon>Dikarya</taxon>
        <taxon>Basidiomycota</taxon>
        <taxon>Agaricomycotina</taxon>
        <taxon>Agaricomycetes</taxon>
        <taxon>Polyporales</taxon>
        <taxon>Polyporaceae</taxon>
        <taxon>Lentinus</taxon>
    </lineage>
</organism>
<evidence type="ECO:0000313" key="2">
    <source>
        <dbReference type="Proteomes" id="UP000256964"/>
    </source>
</evidence>
<sequence>MRSVRHPDSRPGRHARRMFPWLTASRATVCPPRRSWEQEAGRVFDVRHPEFESVAGRVRQAVHGGSRSHGGRRRWGMGDGYKYGPLYFPRLSCPILLSSSSSSSPLTPSRRPQHDSSVQHSACVPPLRALVLAVILLVVHTRYTTQHMTTWSEDAYGACLGDCMSCDAAY</sequence>
<evidence type="ECO:0000313" key="1">
    <source>
        <dbReference type="EMBL" id="RDX40123.1"/>
    </source>
</evidence>
<gene>
    <name evidence="1" type="ORF">OH76DRAFT_443528</name>
</gene>
<keyword evidence="2" id="KW-1185">Reference proteome</keyword>
<proteinExistence type="predicted"/>
<dbReference type="Proteomes" id="UP000256964">
    <property type="component" value="Unassembled WGS sequence"/>
</dbReference>
<dbReference type="EMBL" id="KZ857585">
    <property type="protein sequence ID" value="RDX40123.1"/>
    <property type="molecule type" value="Genomic_DNA"/>
</dbReference>
<reference evidence="1 2" key="1">
    <citation type="journal article" date="2018" name="Biotechnol. Biofuels">
        <title>Integrative visual omics of the white-rot fungus Polyporus brumalis exposes the biotechnological potential of its oxidative enzymes for delignifying raw plant biomass.</title>
        <authorList>
            <person name="Miyauchi S."/>
            <person name="Rancon A."/>
            <person name="Drula E."/>
            <person name="Hage H."/>
            <person name="Chaduli D."/>
            <person name="Favel A."/>
            <person name="Grisel S."/>
            <person name="Henrissat B."/>
            <person name="Herpoel-Gimbert I."/>
            <person name="Ruiz-Duenas F.J."/>
            <person name="Chevret D."/>
            <person name="Hainaut M."/>
            <person name="Lin J."/>
            <person name="Wang M."/>
            <person name="Pangilinan J."/>
            <person name="Lipzen A."/>
            <person name="Lesage-Meessen L."/>
            <person name="Navarro D."/>
            <person name="Riley R."/>
            <person name="Grigoriev I.V."/>
            <person name="Zhou S."/>
            <person name="Raouche S."/>
            <person name="Rosso M.N."/>
        </authorList>
    </citation>
    <scope>NUCLEOTIDE SEQUENCE [LARGE SCALE GENOMIC DNA]</scope>
    <source>
        <strain evidence="1 2">BRFM 1820</strain>
    </source>
</reference>
<name>A0A371CIM4_9APHY</name>
<accession>A0A371CIM4</accession>
<dbReference type="AlphaFoldDB" id="A0A371CIM4"/>
<protein>
    <submittedName>
        <fullName evidence="1">Uncharacterized protein</fullName>
    </submittedName>
</protein>